<dbReference type="PANTHER" id="PTHR36303">
    <property type="entry name" value="2',3'-CYCLIC-NUCLEOTIDE 2'-PHOSPHODIESTERASE"/>
    <property type="match status" value="1"/>
</dbReference>
<dbReference type="RefSeq" id="WP_129687787.1">
    <property type="nucleotide sequence ID" value="NZ_LR214970.1"/>
</dbReference>
<dbReference type="GO" id="GO:0046872">
    <property type="term" value="F:metal ion binding"/>
    <property type="evidence" value="ECO:0007669"/>
    <property type="project" value="UniProtKB-KW"/>
</dbReference>
<evidence type="ECO:0000313" key="4">
    <source>
        <dbReference type="Proteomes" id="UP000290942"/>
    </source>
</evidence>
<feature type="binding site" evidence="2">
    <location>
        <position position="44"/>
    </location>
    <ligand>
        <name>Fe cation</name>
        <dbReference type="ChEBI" id="CHEBI:24875"/>
        <label>1</label>
    </ligand>
</feature>
<feature type="binding site" evidence="2">
    <location>
        <position position="185"/>
    </location>
    <ligand>
        <name>Fe cation</name>
        <dbReference type="ChEBI" id="CHEBI:24875"/>
        <label>2</label>
    </ligand>
</feature>
<feature type="binding site" evidence="2">
    <location>
        <position position="43"/>
    </location>
    <ligand>
        <name>Fe cation</name>
        <dbReference type="ChEBI" id="CHEBI:24875"/>
        <label>1</label>
    </ligand>
</feature>
<dbReference type="Gene3D" id="3.60.21.10">
    <property type="match status" value="1"/>
</dbReference>
<sequence>MNKQLNLLFIGDIFGQPGIDMVAKHLDNIKKQHNIDVTIAQAENVSDRKGFIKKDYEQLKKIGIDIFTLGNHVWAQNGIFEIIANPDVIRPLNISNSYAGHGSNVFKINDCTLRVTSLMGISFNKLLHPWKEEYAQNFFDAIDNIIENGQKTDFHFVDFHAETTSEKAVLSQYLDGKVDAVCGTHTHVQTNDAHTLKNGTCFISDVGMVGPYNCAIGANFQEVYEHMRYASRSKFQISNNKCQFNAVILKLNTIEKQNNSIECIKILPND</sequence>
<dbReference type="EMBL" id="LR214970">
    <property type="protein sequence ID" value="VEU60916.1"/>
    <property type="molecule type" value="Genomic_DNA"/>
</dbReference>
<evidence type="ECO:0000256" key="2">
    <source>
        <dbReference type="PIRSR" id="PIRSR004789-51"/>
    </source>
</evidence>
<dbReference type="Proteomes" id="UP000290942">
    <property type="component" value="Chromosome"/>
</dbReference>
<dbReference type="PANTHER" id="PTHR36303:SF1">
    <property type="entry name" value="2',3'-CYCLIC-NUCLEOTIDE 2'-PHOSPHODIESTERASE"/>
    <property type="match status" value="1"/>
</dbReference>
<dbReference type="Pfam" id="PF13277">
    <property type="entry name" value="YmdB"/>
    <property type="match status" value="1"/>
</dbReference>
<name>A0A449A9P5_9BACT</name>
<dbReference type="GO" id="GO:0004113">
    <property type="term" value="F:2',3'-cyclic-nucleotide 3'-phosphodiesterase activity"/>
    <property type="evidence" value="ECO:0007669"/>
    <property type="project" value="TreeGrafter"/>
</dbReference>
<dbReference type="InterPro" id="IPR029052">
    <property type="entry name" value="Metallo-depent_PP-like"/>
</dbReference>
<dbReference type="SUPFAM" id="SSF56300">
    <property type="entry name" value="Metallo-dependent phosphatases"/>
    <property type="match status" value="1"/>
</dbReference>
<feature type="active site" description="Proton donor" evidence="1">
    <location>
        <position position="72"/>
    </location>
</feature>
<gene>
    <name evidence="3" type="primary">ymdB</name>
    <name evidence="3" type="ORF">NCTC10122_00522</name>
</gene>
<dbReference type="AlphaFoldDB" id="A0A449A9P5"/>
<accession>A0A449A9P5</accession>
<proteinExistence type="predicted"/>
<feature type="binding site" evidence="2">
    <location>
        <position position="12"/>
    </location>
    <ligand>
        <name>Fe cation</name>
        <dbReference type="ChEBI" id="CHEBI:24875"/>
        <label>1</label>
    </ligand>
</feature>
<feature type="binding site" evidence="2">
    <location>
        <position position="43"/>
    </location>
    <ligand>
        <name>Fe cation</name>
        <dbReference type="ChEBI" id="CHEBI:24875"/>
        <label>2</label>
    </ligand>
</feature>
<organism evidence="3 4">
    <name type="scientific">Mycoplasmopsis bovigenitalium</name>
    <dbReference type="NCBI Taxonomy" id="2112"/>
    <lineage>
        <taxon>Bacteria</taxon>
        <taxon>Bacillati</taxon>
        <taxon>Mycoplasmatota</taxon>
        <taxon>Mycoplasmoidales</taxon>
        <taxon>Metamycoplasmataceae</taxon>
        <taxon>Mycoplasmopsis</taxon>
    </lineage>
</organism>
<dbReference type="PIRSF" id="PIRSF004789">
    <property type="entry name" value="DR1281"/>
    <property type="match status" value="1"/>
</dbReference>
<feature type="binding site" evidence="2">
    <location>
        <position position="160"/>
    </location>
    <ligand>
        <name>Fe cation</name>
        <dbReference type="ChEBI" id="CHEBI:24875"/>
        <label>2</label>
    </ligand>
</feature>
<keyword evidence="2" id="KW-0479">Metal-binding</keyword>
<reference evidence="3 4" key="1">
    <citation type="submission" date="2019-01" db="EMBL/GenBank/DDBJ databases">
        <authorList>
            <consortium name="Pathogen Informatics"/>
        </authorList>
    </citation>
    <scope>NUCLEOTIDE SEQUENCE [LARGE SCALE GENOMIC DNA]</scope>
    <source>
        <strain evidence="3 4">NCTC10122</strain>
    </source>
</reference>
<protein>
    <submittedName>
        <fullName evidence="3">Metallophosphoesterase YmdB</fullName>
    </submittedName>
</protein>
<evidence type="ECO:0000256" key="1">
    <source>
        <dbReference type="PIRSR" id="PIRSR004789-50"/>
    </source>
</evidence>
<feature type="binding site" evidence="2">
    <location>
        <position position="187"/>
    </location>
    <ligand>
        <name>Fe cation</name>
        <dbReference type="ChEBI" id="CHEBI:24875"/>
        <label>1</label>
    </ligand>
</feature>
<evidence type="ECO:0000313" key="3">
    <source>
        <dbReference type="EMBL" id="VEU60916.1"/>
    </source>
</evidence>
<dbReference type="InterPro" id="IPR005235">
    <property type="entry name" value="YmdB-like"/>
</dbReference>
<feature type="binding site" evidence="2">
    <location>
        <position position="71"/>
    </location>
    <ligand>
        <name>Fe cation</name>
        <dbReference type="ChEBI" id="CHEBI:24875"/>
        <label>2</label>
    </ligand>
</feature>